<keyword evidence="3" id="KW-1133">Transmembrane helix</keyword>
<accession>D1AHR9</accession>
<evidence type="ECO:0000256" key="1">
    <source>
        <dbReference type="SAM" id="Coils"/>
    </source>
</evidence>
<sequence>MATIQSSIMLNDRMTSVFTNIVSSVNTTIRTMQRLDNTNVSPDVSQLQQASAQLRIAENELNEMVASSQQLNNNLGQTSGIAGSLKSKLMGIGAGMLAGFSVKKIIEASDKNAQITARLNLISDDPEMLKKQIYASAQDARIAYTEAADGVAKLGLLAKDAFRNTDEVVMFSNLVGKSLKIAGADIQQADAAMLQLTQAMASGRLQGDEFVSVLENAPMIAQAIAKHMNVTMGQLKEMSSKGKITSDIIKAAVFSAADDINAKFGQMPMTWTDIWTQMKNYALFASDGVLKKVNQIANSQAFQKFLSGAQTAFGVLLSVANTTFNAVAGFAKIIIDNWALISPIIYGVAAALTAYAAIQGLVTLLSWAQTAAEVAKGVALTIANAAMIALTFVTGGYTAAQTAANAAAWSFPGTWIAAIIIGVIAAVIALIVAIVKWGTGTATVAGTVVGIFYWIGAAFYNVVAWIVNTAVSMANSFRSTINSMAQGAANVASAIANVFIDGFNLIARKAAEILNGIFDKARAFAGAIDGLMGTNLSSAVNVKFTAKQAERVQLQAPQLGMYNGGNSQVMQMKDLGGAYNKGVGKGNDMAAKFGGVLDDVNGIMKGLEIPKGDAAGAGKGADPNNKRTADNTGKMANQLEATEEELKYLRDVAEREYINQFTTAEIKIDMKNENNISNENDVDTIIDVLVERLQEAAATLAEGVHQ</sequence>
<feature type="transmembrane region" description="Helical" evidence="3">
    <location>
        <begin position="442"/>
        <end position="467"/>
    </location>
</feature>
<feature type="transmembrane region" description="Helical" evidence="3">
    <location>
        <begin position="377"/>
        <end position="400"/>
    </location>
</feature>
<dbReference type="EMBL" id="CP001739">
    <property type="protein sequence ID" value="ACZ08303.1"/>
    <property type="molecule type" value="Genomic_DNA"/>
</dbReference>
<feature type="transmembrane region" description="Helical" evidence="3">
    <location>
        <begin position="344"/>
        <end position="365"/>
    </location>
</feature>
<protein>
    <submittedName>
        <fullName evidence="5">Phage tape measure protein</fullName>
    </submittedName>
</protein>
<dbReference type="HOGENOM" id="CLU_014820_0_0_0"/>
<dbReference type="KEGG" id="str:Sterm_1441"/>
<dbReference type="STRING" id="526218.Sterm_1441"/>
<feature type="domain" description="Tape measure protein N-terminal" evidence="4">
    <location>
        <begin position="103"/>
        <end position="280"/>
    </location>
</feature>
<reference evidence="5 6" key="2">
    <citation type="journal article" date="2010" name="Stand. Genomic Sci.">
        <title>Complete genome sequence of Sebaldella termitidis type strain (NCTC 11300).</title>
        <authorList>
            <person name="Harmon-Smith M."/>
            <person name="Celia L."/>
            <person name="Chertkov O."/>
            <person name="Lapidus A."/>
            <person name="Copeland A."/>
            <person name="Glavina Del Rio T."/>
            <person name="Nolan M."/>
            <person name="Lucas S."/>
            <person name="Tice H."/>
            <person name="Cheng J.F."/>
            <person name="Han C."/>
            <person name="Detter J.C."/>
            <person name="Bruce D."/>
            <person name="Goodwin L."/>
            <person name="Pitluck S."/>
            <person name="Pati A."/>
            <person name="Liolios K."/>
            <person name="Ivanova N."/>
            <person name="Mavromatis K."/>
            <person name="Mikhailova N."/>
            <person name="Chen A."/>
            <person name="Palaniappan K."/>
            <person name="Land M."/>
            <person name="Hauser L."/>
            <person name="Chang Y.J."/>
            <person name="Jeffries C.D."/>
            <person name="Brettin T."/>
            <person name="Goker M."/>
            <person name="Beck B."/>
            <person name="Bristow J."/>
            <person name="Eisen J.A."/>
            <person name="Markowitz V."/>
            <person name="Hugenholtz P."/>
            <person name="Kyrpides N.C."/>
            <person name="Klenk H.P."/>
            <person name="Chen F."/>
        </authorList>
    </citation>
    <scope>NUCLEOTIDE SEQUENCE [LARGE SCALE GENOMIC DNA]</scope>
    <source>
        <strain evidence="6">ATCC 33386 / NCTC 11300</strain>
    </source>
</reference>
<gene>
    <name evidence="5" type="ordered locus">Sterm_1441</name>
</gene>
<keyword evidence="6" id="KW-1185">Reference proteome</keyword>
<evidence type="ECO:0000256" key="2">
    <source>
        <dbReference type="SAM" id="MobiDB-lite"/>
    </source>
</evidence>
<dbReference type="eggNOG" id="COG5281">
    <property type="taxonomic scope" value="Bacteria"/>
</dbReference>
<keyword evidence="1" id="KW-0175">Coiled coil</keyword>
<feature type="region of interest" description="Disordered" evidence="2">
    <location>
        <begin position="612"/>
        <end position="631"/>
    </location>
</feature>
<dbReference type="Pfam" id="PF20155">
    <property type="entry name" value="TMP_3"/>
    <property type="match status" value="1"/>
</dbReference>
<keyword evidence="3" id="KW-0812">Transmembrane</keyword>
<dbReference type="InterPro" id="IPR013491">
    <property type="entry name" value="Tape_meas_N"/>
</dbReference>
<dbReference type="NCBIfam" id="TIGR02675">
    <property type="entry name" value="tape_meas_nterm"/>
    <property type="match status" value="1"/>
</dbReference>
<keyword evidence="3" id="KW-0472">Membrane</keyword>
<evidence type="ECO:0000313" key="5">
    <source>
        <dbReference type="EMBL" id="ACZ08303.1"/>
    </source>
</evidence>
<name>D1AHR9_SEBTE</name>
<feature type="coiled-coil region" evidence="1">
    <location>
        <begin position="47"/>
        <end position="74"/>
    </location>
</feature>
<feature type="compositionally biased region" description="Low complexity" evidence="2">
    <location>
        <begin position="612"/>
        <end position="622"/>
    </location>
</feature>
<feature type="transmembrane region" description="Helical" evidence="3">
    <location>
        <begin position="487"/>
        <end position="507"/>
    </location>
</feature>
<organism evidence="5 6">
    <name type="scientific">Sebaldella termitidis (strain ATCC 33386 / NCTC 11300)</name>
    <dbReference type="NCBI Taxonomy" id="526218"/>
    <lineage>
        <taxon>Bacteria</taxon>
        <taxon>Fusobacteriati</taxon>
        <taxon>Fusobacteriota</taxon>
        <taxon>Fusobacteriia</taxon>
        <taxon>Fusobacteriales</taxon>
        <taxon>Leptotrichiaceae</taxon>
        <taxon>Sebaldella</taxon>
    </lineage>
</organism>
<evidence type="ECO:0000259" key="4">
    <source>
        <dbReference type="Pfam" id="PF20155"/>
    </source>
</evidence>
<dbReference type="RefSeq" id="WP_012860899.1">
    <property type="nucleotide sequence ID" value="NC_013517.1"/>
</dbReference>
<evidence type="ECO:0000313" key="6">
    <source>
        <dbReference type="Proteomes" id="UP000000845"/>
    </source>
</evidence>
<proteinExistence type="predicted"/>
<dbReference type="Proteomes" id="UP000000845">
    <property type="component" value="Chromosome"/>
</dbReference>
<dbReference type="AlphaFoldDB" id="D1AHR9"/>
<evidence type="ECO:0000256" key="3">
    <source>
        <dbReference type="SAM" id="Phobius"/>
    </source>
</evidence>
<reference evidence="6" key="1">
    <citation type="submission" date="2009-09" db="EMBL/GenBank/DDBJ databases">
        <title>The complete chromosome of Sebaldella termitidis ATCC 33386.</title>
        <authorList>
            <consortium name="US DOE Joint Genome Institute (JGI-PGF)"/>
            <person name="Lucas S."/>
            <person name="Copeland A."/>
            <person name="Lapidus A."/>
            <person name="Glavina del Rio T."/>
            <person name="Dalin E."/>
            <person name="Tice H."/>
            <person name="Bruce D."/>
            <person name="Goodwin L."/>
            <person name="Pitluck S."/>
            <person name="Kyrpides N."/>
            <person name="Mavromatis K."/>
            <person name="Ivanova N."/>
            <person name="Mikhailova N."/>
            <person name="Sims D."/>
            <person name="Meincke L."/>
            <person name="Brettin T."/>
            <person name="Detter J.C."/>
            <person name="Han C."/>
            <person name="Larimer F."/>
            <person name="Land M."/>
            <person name="Hauser L."/>
            <person name="Markowitz V."/>
            <person name="Cheng J.F."/>
            <person name="Hugenholtz P."/>
            <person name="Woyke T."/>
            <person name="Wu D."/>
            <person name="Eisen J.A."/>
        </authorList>
    </citation>
    <scope>NUCLEOTIDE SEQUENCE [LARGE SCALE GENOMIC DNA]</scope>
    <source>
        <strain evidence="6">ATCC 33386 / NCTC 11300</strain>
    </source>
</reference>
<feature type="transmembrane region" description="Helical" evidence="3">
    <location>
        <begin position="412"/>
        <end position="435"/>
    </location>
</feature>